<evidence type="ECO:0000256" key="10">
    <source>
        <dbReference type="SAM" id="MobiDB-lite"/>
    </source>
</evidence>
<dbReference type="GO" id="GO:0000139">
    <property type="term" value="C:Golgi membrane"/>
    <property type="evidence" value="ECO:0007669"/>
    <property type="project" value="UniProtKB-SubCell"/>
</dbReference>
<reference evidence="12 13" key="1">
    <citation type="journal article" date="2018" name="Evol. Lett.">
        <title>Horizontal gene cluster transfer increased hallucinogenic mushroom diversity.</title>
        <authorList>
            <person name="Reynolds H.T."/>
            <person name="Vijayakumar V."/>
            <person name="Gluck-Thaler E."/>
            <person name="Korotkin H.B."/>
            <person name="Matheny P.B."/>
            <person name="Slot J.C."/>
        </authorList>
    </citation>
    <scope>NUCLEOTIDE SEQUENCE [LARGE SCALE GENOMIC DNA]</scope>
    <source>
        <strain evidence="12 13">2631</strain>
    </source>
</reference>
<dbReference type="Gene3D" id="3.40.30.10">
    <property type="entry name" value="Glutaredoxin"/>
    <property type="match status" value="1"/>
</dbReference>
<comment type="subcellular location">
    <subcellularLocation>
        <location evidence="1">Golgi apparatus membrane</location>
        <topology evidence="1">Single-pass type II membrane protein</topology>
    </subcellularLocation>
</comment>
<evidence type="ECO:0000256" key="2">
    <source>
        <dbReference type="ARBA" id="ARBA00008661"/>
    </source>
</evidence>
<keyword evidence="9 11" id="KW-0472">Membrane</keyword>
<keyword evidence="13" id="KW-1185">Reference proteome</keyword>
<sequence length="1015" mass="113796">MAHVPKAALYYSPISVWSAVDPSNLHSSDNRYSEEKGYGSDEIDIRSVDLSKGENYDLTFLRLNPKATVPALLVPYENSLTDEAESRYKALNTTKTIVEFLDKSRSALSRTQTTSSAPAPSLTPATIAATNSCKVIIDDILHVEEANPNTLHYVNARDDESLRALAKEVVPSLTQRQKVLSDHLIQAEQGTARVSDKVKKLWLDKLEAINVILTVLVDAETPENQLGEQARAQRQAFYKTSRQAWETNLSQVFTQLSKEMVGPYALGDQFSIADLHLAGWLSRVVKLAGGQNSDDGNTIVRKPPRLRMDNRPDSDTTSTDSTDSEDTARIHSFPPINISSPSPRQHSHFLFPPSARSSASSTPAPSRSTSPLPQFYPQSPSCPSESDSEEPHSPLLREHPNRHLWWREQGRRPWWSVAARRREERGWRPARLARRWLRRLVRHPFFPSQPITIVLTLILFSIFAISLTLLLMYVLNPDKEPLPWRAYCSVPSLAPPFDRPLPLNSPHIYPNYTNGQPVSPFPHTELDRLPPAGVLVGVFSIASSFERRMLMRSTWASHPRSRDGAGAGDDGLSTSRTIVRFVLGQPSKNWERRIKLEMEMYNDLIILPIAENMNNGKSHTFFSWAAINAWVPPVYKPSTVPPPSFSYSNFTSTPPSLATHDPFLAWQDVGSGKPKPWVRPDFVVKVDDDSFVMLAELEARLRLELHPETRSDKANQHSNHDETANSSTSVSSTTTLPLSNQLTASAIPSDDPLVYWGYLVTNRLHIFMAGELYALSWSLVDWVSKDPTVKTLTWGAEDKQTAKWMRMHPRASEVRWTSERCWIYDHPRSGTVYSHGYLFPSEVTRVKHAMVADQEKAAQAPVLGATPTVGSIGLGGTPAAWGLSSVSTFGARYSPPLPDLSTTHSVEALVEGSAMSLLREGSPMTPEYAWTHREGRKARYEGHRVGGTVVVHFIKKNMWYLETAIAMLEGEEESESERYESARTSTLTEEMRPLSHARSYQRGPMRTNLRQPRAH</sequence>
<feature type="compositionally biased region" description="Low complexity" evidence="10">
    <location>
        <begin position="330"/>
        <end position="343"/>
    </location>
</feature>
<dbReference type="GO" id="GO:0051072">
    <property type="term" value="P:4,6-pyruvylated galactose residue biosynthetic process"/>
    <property type="evidence" value="ECO:0007669"/>
    <property type="project" value="TreeGrafter"/>
</dbReference>
<dbReference type="CDD" id="cd00299">
    <property type="entry name" value="GST_C_family"/>
    <property type="match status" value="1"/>
</dbReference>
<evidence type="ECO:0000256" key="6">
    <source>
        <dbReference type="ARBA" id="ARBA00022968"/>
    </source>
</evidence>
<evidence type="ECO:0000313" key="13">
    <source>
        <dbReference type="Proteomes" id="UP000283269"/>
    </source>
</evidence>
<dbReference type="AlphaFoldDB" id="A0A409WQJ7"/>
<accession>A0A409WQJ7</accession>
<evidence type="ECO:0000256" key="11">
    <source>
        <dbReference type="SAM" id="Phobius"/>
    </source>
</evidence>
<dbReference type="OrthoDB" id="2139606at2759"/>
<keyword evidence="3" id="KW-0328">Glycosyltransferase</keyword>
<evidence type="ECO:0000256" key="8">
    <source>
        <dbReference type="ARBA" id="ARBA00023034"/>
    </source>
</evidence>
<comment type="similarity">
    <text evidence="2">Belongs to the glycosyltransferase 31 family.</text>
</comment>
<dbReference type="Proteomes" id="UP000283269">
    <property type="component" value="Unassembled WGS sequence"/>
</dbReference>
<evidence type="ECO:0000256" key="3">
    <source>
        <dbReference type="ARBA" id="ARBA00022676"/>
    </source>
</evidence>
<dbReference type="SUPFAM" id="SSF47616">
    <property type="entry name" value="GST C-terminal domain-like"/>
    <property type="match status" value="1"/>
</dbReference>
<name>A0A409WQJ7_PSICY</name>
<dbReference type="PANTHER" id="PTHR11214:SF333">
    <property type="entry name" value="GLYCOSYLTRANSFERASE FAMILY 31 PROTEIN"/>
    <property type="match status" value="1"/>
</dbReference>
<keyword evidence="5 11" id="KW-0812">Transmembrane</keyword>
<evidence type="ECO:0000256" key="4">
    <source>
        <dbReference type="ARBA" id="ARBA00022679"/>
    </source>
</evidence>
<feature type="compositionally biased region" description="Low complexity" evidence="10">
    <location>
        <begin position="352"/>
        <end position="385"/>
    </location>
</feature>
<feature type="transmembrane region" description="Helical" evidence="11">
    <location>
        <begin position="451"/>
        <end position="475"/>
    </location>
</feature>
<keyword evidence="6" id="KW-0735">Signal-anchor</keyword>
<evidence type="ECO:0000256" key="1">
    <source>
        <dbReference type="ARBA" id="ARBA00004323"/>
    </source>
</evidence>
<comment type="caution">
    <text evidence="12">The sequence shown here is derived from an EMBL/GenBank/DDBJ whole genome shotgun (WGS) entry which is preliminary data.</text>
</comment>
<evidence type="ECO:0008006" key="14">
    <source>
        <dbReference type="Google" id="ProtNLM"/>
    </source>
</evidence>
<dbReference type="PANTHER" id="PTHR11214">
    <property type="entry name" value="BETA-1,3-N-ACETYLGLUCOSAMINYLTRANSFERASE"/>
    <property type="match status" value="1"/>
</dbReference>
<dbReference type="InterPro" id="IPR036282">
    <property type="entry name" value="Glutathione-S-Trfase_C_sf"/>
</dbReference>
<evidence type="ECO:0000256" key="5">
    <source>
        <dbReference type="ARBA" id="ARBA00022692"/>
    </source>
</evidence>
<keyword evidence="8" id="KW-0333">Golgi apparatus</keyword>
<organism evidence="12 13">
    <name type="scientific">Psilocybe cyanescens</name>
    <dbReference type="NCBI Taxonomy" id="93625"/>
    <lineage>
        <taxon>Eukaryota</taxon>
        <taxon>Fungi</taxon>
        <taxon>Dikarya</taxon>
        <taxon>Basidiomycota</taxon>
        <taxon>Agaricomycotina</taxon>
        <taxon>Agaricomycetes</taxon>
        <taxon>Agaricomycetidae</taxon>
        <taxon>Agaricales</taxon>
        <taxon>Agaricineae</taxon>
        <taxon>Strophariaceae</taxon>
        <taxon>Psilocybe</taxon>
    </lineage>
</organism>
<evidence type="ECO:0000256" key="9">
    <source>
        <dbReference type="ARBA" id="ARBA00023136"/>
    </source>
</evidence>
<dbReference type="InParanoid" id="A0A409WQJ7"/>
<feature type="region of interest" description="Disordered" evidence="10">
    <location>
        <begin position="708"/>
        <end position="734"/>
    </location>
</feature>
<feature type="compositionally biased region" description="Low complexity" evidence="10">
    <location>
        <begin position="724"/>
        <end position="734"/>
    </location>
</feature>
<dbReference type="EMBL" id="NHYD01003307">
    <property type="protein sequence ID" value="PPQ80805.1"/>
    <property type="molecule type" value="Genomic_DNA"/>
</dbReference>
<dbReference type="STRING" id="93625.A0A409WQJ7"/>
<keyword evidence="4" id="KW-0808">Transferase</keyword>
<evidence type="ECO:0000313" key="12">
    <source>
        <dbReference type="EMBL" id="PPQ80805.1"/>
    </source>
</evidence>
<feature type="region of interest" description="Disordered" evidence="10">
    <location>
        <begin position="291"/>
        <end position="395"/>
    </location>
</feature>
<keyword evidence="7 11" id="KW-1133">Transmembrane helix</keyword>
<gene>
    <name evidence="12" type="ORF">CVT25_001930</name>
</gene>
<dbReference type="InterPro" id="IPR002659">
    <property type="entry name" value="Glyco_trans_31"/>
</dbReference>
<feature type="region of interest" description="Disordered" evidence="10">
    <location>
        <begin position="970"/>
        <end position="1015"/>
    </location>
</feature>
<dbReference type="GO" id="GO:0016758">
    <property type="term" value="F:hexosyltransferase activity"/>
    <property type="evidence" value="ECO:0007669"/>
    <property type="project" value="InterPro"/>
</dbReference>
<protein>
    <recommendedName>
        <fullName evidence="14">GST N-terminal domain-containing protein</fullName>
    </recommendedName>
</protein>
<proteinExistence type="inferred from homology"/>
<feature type="compositionally biased region" description="Basic and acidic residues" evidence="10">
    <location>
        <begin position="708"/>
        <end position="723"/>
    </location>
</feature>
<evidence type="ECO:0000256" key="7">
    <source>
        <dbReference type="ARBA" id="ARBA00022989"/>
    </source>
</evidence>